<feature type="transmembrane region" description="Helical" evidence="2">
    <location>
        <begin position="197"/>
        <end position="219"/>
    </location>
</feature>
<organism evidence="3 4">
    <name type="scientific">Setomelanomma holmii</name>
    <dbReference type="NCBI Taxonomy" id="210430"/>
    <lineage>
        <taxon>Eukaryota</taxon>
        <taxon>Fungi</taxon>
        <taxon>Dikarya</taxon>
        <taxon>Ascomycota</taxon>
        <taxon>Pezizomycotina</taxon>
        <taxon>Dothideomycetes</taxon>
        <taxon>Pleosporomycetidae</taxon>
        <taxon>Pleosporales</taxon>
        <taxon>Pleosporineae</taxon>
        <taxon>Phaeosphaeriaceae</taxon>
        <taxon>Setomelanomma</taxon>
    </lineage>
</organism>
<accession>A0A9P4LIA3</accession>
<dbReference type="PANTHER" id="PTHR16861:SF4">
    <property type="entry name" value="SH3 DOMAIN PROTEIN (AFU_ORTHOLOGUE AFUA_1G13610)"/>
    <property type="match status" value="1"/>
</dbReference>
<dbReference type="EMBL" id="ML978246">
    <property type="protein sequence ID" value="KAF2026313.1"/>
    <property type="molecule type" value="Genomic_DNA"/>
</dbReference>
<gene>
    <name evidence="3" type="ORF">EK21DRAFT_115991</name>
</gene>
<protein>
    <submittedName>
        <fullName evidence="3">Uncharacterized protein</fullName>
    </submittedName>
</protein>
<keyword evidence="2" id="KW-1133">Transmembrane helix</keyword>
<evidence type="ECO:0000256" key="2">
    <source>
        <dbReference type="SAM" id="Phobius"/>
    </source>
</evidence>
<dbReference type="CDD" id="cd12087">
    <property type="entry name" value="TM_EGFR-like"/>
    <property type="match status" value="1"/>
</dbReference>
<evidence type="ECO:0000313" key="3">
    <source>
        <dbReference type="EMBL" id="KAF2026313.1"/>
    </source>
</evidence>
<keyword evidence="2" id="KW-0812">Transmembrane</keyword>
<keyword evidence="4" id="KW-1185">Reference proteome</keyword>
<proteinExistence type="predicted"/>
<dbReference type="AlphaFoldDB" id="A0A9P4LIA3"/>
<evidence type="ECO:0000313" key="4">
    <source>
        <dbReference type="Proteomes" id="UP000799777"/>
    </source>
</evidence>
<dbReference type="PANTHER" id="PTHR16861">
    <property type="entry name" value="GLYCOPROTEIN 38"/>
    <property type="match status" value="1"/>
</dbReference>
<dbReference type="OrthoDB" id="5985073at2759"/>
<comment type="caution">
    <text evidence="3">The sequence shown here is derived from an EMBL/GenBank/DDBJ whole genome shotgun (WGS) entry which is preliminary data.</text>
</comment>
<dbReference type="Proteomes" id="UP000799777">
    <property type="component" value="Unassembled WGS sequence"/>
</dbReference>
<evidence type="ECO:0000256" key="1">
    <source>
        <dbReference type="SAM" id="MobiDB-lite"/>
    </source>
</evidence>
<feature type="region of interest" description="Disordered" evidence="1">
    <location>
        <begin position="160"/>
        <end position="193"/>
    </location>
</feature>
<name>A0A9P4LIA3_9PLEO</name>
<reference evidence="3" key="1">
    <citation type="journal article" date="2020" name="Stud. Mycol.">
        <title>101 Dothideomycetes genomes: a test case for predicting lifestyles and emergence of pathogens.</title>
        <authorList>
            <person name="Haridas S."/>
            <person name="Albert R."/>
            <person name="Binder M."/>
            <person name="Bloem J."/>
            <person name="Labutti K."/>
            <person name="Salamov A."/>
            <person name="Andreopoulos B."/>
            <person name="Baker S."/>
            <person name="Barry K."/>
            <person name="Bills G."/>
            <person name="Bluhm B."/>
            <person name="Cannon C."/>
            <person name="Castanera R."/>
            <person name="Culley D."/>
            <person name="Daum C."/>
            <person name="Ezra D."/>
            <person name="Gonzalez J."/>
            <person name="Henrissat B."/>
            <person name="Kuo A."/>
            <person name="Liang C."/>
            <person name="Lipzen A."/>
            <person name="Lutzoni F."/>
            <person name="Magnuson J."/>
            <person name="Mondo S."/>
            <person name="Nolan M."/>
            <person name="Ohm R."/>
            <person name="Pangilinan J."/>
            <person name="Park H.-J."/>
            <person name="Ramirez L."/>
            <person name="Alfaro M."/>
            <person name="Sun H."/>
            <person name="Tritt A."/>
            <person name="Yoshinaga Y."/>
            <person name="Zwiers L.-H."/>
            <person name="Turgeon B."/>
            <person name="Goodwin S."/>
            <person name="Spatafora J."/>
            <person name="Crous P."/>
            <person name="Grigoriev I."/>
        </authorList>
    </citation>
    <scope>NUCLEOTIDE SEQUENCE</scope>
    <source>
        <strain evidence="3">CBS 110217</strain>
    </source>
</reference>
<sequence length="294" mass="30594">MLPPPGYFIWANEPVPFTSTTVTNCYPEEFLRSYTSVTSGTLASSIVPVMSPLVCPSNFCTQYVAEDNYIACCPSGYTFQPPATPEVRDRPGYGGTCISEFSVSSTLTVLQYDSIGETNMAPFGATTTGAHAYAHPIDGFAASAPKVGCATLSSSLASSSTQSGASSSQSILSSSTSGSSSSSAAQAKSNSTSGGTIAGAVVGSLAGLAAIVALIFFFLRRRKSQRSDSAQQIHQVEDDYAGAYAPKSVGVAATELGTSDKYGHRGLGPNEMYELNAQPVHEMPGWEDGSKHKP</sequence>
<keyword evidence="2" id="KW-0472">Membrane</keyword>